<dbReference type="InterPro" id="IPR025110">
    <property type="entry name" value="AMP-bd_C"/>
</dbReference>
<dbReference type="Gene3D" id="3.30.559.30">
    <property type="entry name" value="Nonribosomal peptide synthetase, condensation domain"/>
    <property type="match status" value="3"/>
</dbReference>
<dbReference type="FunFam" id="3.30.300.30:FF:000015">
    <property type="entry name" value="Nonribosomal peptide synthase SidD"/>
    <property type="match status" value="1"/>
</dbReference>
<dbReference type="GO" id="GO:0003824">
    <property type="term" value="F:catalytic activity"/>
    <property type="evidence" value="ECO:0007669"/>
    <property type="project" value="InterPro"/>
</dbReference>
<dbReference type="SUPFAM" id="SSF56801">
    <property type="entry name" value="Acetyl-CoA synthetase-like"/>
    <property type="match status" value="3"/>
</dbReference>
<dbReference type="FunFam" id="3.40.50.980:FF:000001">
    <property type="entry name" value="Non-ribosomal peptide synthetase"/>
    <property type="match status" value="2"/>
</dbReference>
<dbReference type="Gene3D" id="3.40.50.12780">
    <property type="entry name" value="N-terminal domain of ligase-like"/>
    <property type="match status" value="3"/>
</dbReference>
<dbReference type="InterPro" id="IPR029063">
    <property type="entry name" value="SAM-dependent_MTases_sf"/>
</dbReference>
<dbReference type="NCBIfam" id="NF003417">
    <property type="entry name" value="PRK04813.1"/>
    <property type="match status" value="5"/>
</dbReference>
<dbReference type="Pfam" id="PF00975">
    <property type="entry name" value="Thioesterase"/>
    <property type="match status" value="1"/>
</dbReference>
<dbReference type="InterPro" id="IPR009081">
    <property type="entry name" value="PP-bd_ACP"/>
</dbReference>
<dbReference type="NCBIfam" id="TIGR01733">
    <property type="entry name" value="AA-adenyl-dom"/>
    <property type="match status" value="2"/>
</dbReference>
<dbReference type="InterPro" id="IPR001031">
    <property type="entry name" value="Thioesterase"/>
</dbReference>
<evidence type="ECO:0000259" key="4">
    <source>
        <dbReference type="PROSITE" id="PS50075"/>
    </source>
</evidence>
<reference evidence="5" key="1">
    <citation type="submission" date="2024-05" db="EMBL/GenBank/DDBJ databases">
        <title>Whole-Genome Sequence of CFS9, a Potential Fish Probiotic Isolated from the Body Surface of Silurus asotus.</title>
        <authorList>
            <person name="Kojima M."/>
            <person name="Tobioka K."/>
            <person name="Yokota K."/>
            <person name="Nakatani H."/>
            <person name="Hori K."/>
            <person name="Tamaru Y."/>
            <person name="Okazaki F."/>
        </authorList>
    </citation>
    <scope>NUCLEOTIDE SEQUENCE</scope>
    <source>
        <strain evidence="5">CFS9</strain>
    </source>
</reference>
<dbReference type="InterPro" id="IPR042099">
    <property type="entry name" value="ANL_N_sf"/>
</dbReference>
<dbReference type="SUPFAM" id="SSF53474">
    <property type="entry name" value="alpha/beta-Hydrolases"/>
    <property type="match status" value="1"/>
</dbReference>
<dbReference type="Gene3D" id="3.30.300.30">
    <property type="match status" value="4"/>
</dbReference>
<dbReference type="RefSeq" id="WP_369616571.1">
    <property type="nucleotide sequence ID" value="NZ_AP031573.1"/>
</dbReference>
<dbReference type="Pfam" id="PF00501">
    <property type="entry name" value="AMP-binding"/>
    <property type="match status" value="4"/>
</dbReference>
<evidence type="ECO:0000313" key="5">
    <source>
        <dbReference type="EMBL" id="BFM45587.1"/>
    </source>
</evidence>
<dbReference type="PANTHER" id="PTHR45527">
    <property type="entry name" value="NONRIBOSOMAL PEPTIDE SYNTHETASE"/>
    <property type="match status" value="1"/>
</dbReference>
<dbReference type="InterPro" id="IPR006162">
    <property type="entry name" value="Ppantetheine_attach_site"/>
</dbReference>
<feature type="domain" description="Carrier" evidence="4">
    <location>
        <begin position="3364"/>
        <end position="3438"/>
    </location>
</feature>
<evidence type="ECO:0000256" key="1">
    <source>
        <dbReference type="ARBA" id="ARBA00001957"/>
    </source>
</evidence>
<dbReference type="SUPFAM" id="SSF52777">
    <property type="entry name" value="CoA-dependent acyltransferases"/>
    <property type="match status" value="5"/>
</dbReference>
<dbReference type="EMBL" id="AP031573">
    <property type="protein sequence ID" value="BFM45587.1"/>
    <property type="molecule type" value="Genomic_DNA"/>
</dbReference>
<dbReference type="Gene3D" id="3.30.559.10">
    <property type="entry name" value="Chloramphenicol acetyltransferase-like domain"/>
    <property type="match status" value="2"/>
</dbReference>
<dbReference type="PANTHER" id="PTHR45527:SF1">
    <property type="entry name" value="FATTY ACID SYNTHASE"/>
    <property type="match status" value="1"/>
</dbReference>
<gene>
    <name evidence="5" type="ORF">CFS9_42280</name>
</gene>
<sequence>MDNTNTTLDTVLTLTSAKFLKQEKYWSERIAQIAEKTNLVFNNNATVSDDFEKEEYIFSIDEQISDKIFSLARGNDLSVYVILDAVLKIMLYNYLDQDTITTISSVLKENADEETLNDSVYISGEIDSSNSFKEFVMQLSETVEMSYENQDYPRNVLAEKISGNSNDLSNVWHVFEPIHNSAEATGNDIVFTFEKAGNVLQGKIEANPAVVPGIYLEQMGTHFLKVTRLAIGNPEITLQDISLFSDSEIKYYKEGLNPPASLSALSADTIHAVFEMQAHSNPDNLFSIDCEGQLTYNEVNEKSNRLAHYLLEKKETKNAVIGIYLERSNDLIISILAILKAGGTFFMIDTTLPAERIDLMLAEVNVPIIISKASFSDAVADENRTVVDLDHLDLDHYPVTNTKPVAGPKDPAYLMFTSGSTGSPKAVLILHESFVSRMSWLTQHYNLTDNDVTIQKTPLSFDPSICEMFRGVASGAKIYFLPNSEEKNPEAILDAVSRYKVTTIDFVPSMLSVFLDYINTFENHVEKLATLRWVFTGAEALSSRVVNTFNDTLFATNGTRLINTWGATEVTVDVTYYDCSAFPSELKKVPVGKPIENAQIYLLNKHKKFTPMGMIGELYTAGIYVSEGYYNAEELNAQKFVTIENFGTTRFYKTGDFARWQPDGNLEFIGRKDNQLKVRGIRIESADIEYQILKLDEVSQAFVTVIQDPKTENDYLVCYIVPKNNSKPISAGAIKEELKTKLPDYYMPDYFFFLDSFPLTANEKIDTAKLPKNINVKDSFASEYAAPDTDLERKITLIWQELLNLEKVGVNDVFFDIGGHSLNAVSLISLLHKKLSIKIEIKDIFKYFTIRLLASYIQENNLDSAYAEIPKVSEKKYYKTTSSQKRLWSLSKFDEASVAYNVPVAAELKGKLDIDYLKKACAALIERHEILRTAFVLLDDEIVQDILPFSPEFAALEYLDYSKTNNVDVVINSYIEDFIQHKFDLEKGPLIQLSLLKKADDDYLLLICMHHIISDSWSLKIIMKDILSYYNAFSAQIPANIAPLEIQNKDYAEWENSTIDLKERVYWSQKLDGNLLKIDLPSFRERPKTQTYNGTYVVYTLPSNTTKNLQTLGKDYNATLFMTAMSVFNYIFYKYTGNTDIVLGTVIANREKLSLQDQIGFYINTLVIRTQFDPGGKFSDLIDLTKNNIIEAFEHKDYPFDELINDINIKRDLGRSPVFDVLIETQNYANTISSDDNLSAESVEVNVIKADNKTAICDLNIMLVEQANGEIVFNARYNTDVYDSEVIERLFKHFNYLLDQLGTDSDKSFSDYDLLIEEDRKLISQFHDTDQFIPQRTIPDYIKEHSQVTPDVCAILYNGTQTTYGELEEESSQIADFLSLNTHNKLIGVLMQRSPEIVKTITGIWKAGMTYLPFDPTYPYQRIKKLINDAGLEMLVIDKNYIKEAMLLQWDCPGLKSIFCVNSENIFLEAESKNASMSKDLWEYVAERSTDDITAGGWLNSYTGKPFSREEMNEYRENARFKISQEINAQSKVLEIGCSSGITMFAIAPLVMEYHGVDLSANVLKNNEATIKELGIDNIHQHNLFAHEIDQIHTGDFDLIVINSVIQNFHGYNYLLDVLEKCFALLGDNGKIFIGDIMDNDKKESLISSLQNFKEANSNEKVKLEWDEEFFVERSFFDDLKFKYDFISQVLHTDKIGSIENELFSFRYDTLISLDKSQKNITEGVQKRYQYDKRSLRKSNNIYSDLSKLDEAAYIIYTSGSTGEPKGAILHHLGMMNHIYAKISDLEITTDSIVAQNASQGFDISIWQFFAALVQGGSIVIYDDDTITNPENLLDHLTSDQVSILEVVPSYMSLLYNSAENNGFRELESLKYLLVTGETVHHALISKWFEAFPNIPIVNAYGPTETSDDITHYMMKDCPQGPNILIGKTLQNFRIYIIDDSFKQVPIGVRGEIVVSGPGVGYGYLNNPQKTSEVFLDDPFQSLKVPMYRTGDIGRYLPDGNIEFFGRRDFQVKINGRRIELGEIENKILQIAEVKEAVVLLNKNKEQNYLVAFVILSNSPATEDVEVETEKIRKRLAQSVPDYMVPSKLFVVQSFPVTSNGKIDRVQLLTKCDSKSNPEKAIALPSNTYEEKILQFWSDTLGRDTLGINDNFFENGGHSISAIQIITKVKKEFQVDIPLKDLFEYPILEDFAKRVDFHKKEMLNLVLPNPGKKSRKSRYKISPVQFAEWYLQKFNPNSTFYNIGFILEFTGDLNIEAFYQTIVHLYGRHDIFRTALIEDDGRPYQLLRENVELNLSDFLIDIRQESQQESKVQELIKKYSNTVFDLSKPPICTTKLIRLADEKYIFTLETHHIVWDQISTFIFHKELTQGYNNFIAKGDFELPELKVNYIDYTEWINTLIDTGQLESQRQYWLEKYKTIPEPLELPTDFPRPLVHSFNGDFIFKSVDLDFKQKISDFCNQNGVTYQIFLISVLNLLLYRLTNQDDFVVGTPIWNRDKENLEDIIGLFASGIPIRCTVDENWSFRKLMEHSKKSSLDAYENHLYPFNKIIEELNPTTDFSRQKVMSVFFGVQNDDTELTERNFDGITINDITGQYDLKINHTSVFDFTLQVDHSKHYMWYSLRYNTDLFKESTAQNFLTRYEQLIRQCMETPDQNIGDYDILLDEEKIIIDDFTQNTNVFTIEDFGIHNLIEETVAKYPENVAIVDNKQQLTYAQINALANKISHCLIENGTKKKDRVGVLMQRSTEFVATVLGILKAGAIYVPLGKDYPVQRIEEIISQAEIETIVTTTECLSQAFMDSSFSKMLIDLNTTDISGFSENAPKVQVENQDLAYTIFTSGSTGKPKGINIKHVGIINIVKSTTEAFNFSENESVLFHTPVVFDASIMDFLWPLAVGAKIVVMKDDDEKSIKAYESHIENHKITHMQSVPLLLESIVDGLERNEISNLQSLKRIAVGGALLQTSLRNRFFNVLDCKLFNCYGPTETTVDSTRFDCSASTVGTDQFVPVGKPVANTRIYVLDQKMKICPLGVPGELYISSIGVAADYLNNPAQTEKAFVHNPFQDGLSATLYKTGDKGIYDEAGNLIVYGRLDNQVKLNGNRIEIDEIESVLLNHNAIFNVAVILNKQASYEQLIAFIEPEKGINSFVADDGKMYTWITLHQNEMIREDFLSLSKTASIEPLLLQSFKDFDQILYDYPDLQIMINDESGKTICCVTAVPVFLPDADGASDDLSILLRRVEETQYNAIAILNTSTHSTFSTLKEEDILKCYTEVCHHFGYSNLISVKSSTEREGAFSLTDYSYLLNEQSTGNYLNDHAIRMHLSVYLPQYMVPRKFIVLNKIPLNDNGKVDKNKLNKLKLNNDFLLPETKLTATQQTIKSFFTEILEKEVQIHSSFFEYGGHSINMIQLISKIEKEFGIKFPIVEVFNRQSIYSISAYIDKNAKNKEAGIYLHKLSSGRTKNMVCIPSISTTALDFLELSKHLDHYNVYALDFSFLDSYKEMHNSLNDIVDSAIAMIMNSGIEGELDLLGYSAGGLFAYELLKKLEDYKVVNKFIVLDIVPPPQTVKVNKKATTYKDADVDAFLELDQLNKFNPDERKIIEERIWKYAEVTSFISGNKMINIPTHVFLSENSNIEKHSIWQALIKSKIKVTRLEGDHYEILQKEKVERNTQIITNQIEK</sequence>
<dbReference type="Pfam" id="PF08242">
    <property type="entry name" value="Methyltransf_12"/>
    <property type="match status" value="1"/>
</dbReference>
<feature type="domain" description="Carrier" evidence="4">
    <location>
        <begin position="786"/>
        <end position="861"/>
    </location>
</feature>
<dbReference type="InterPro" id="IPR036736">
    <property type="entry name" value="ACP-like_sf"/>
</dbReference>
<dbReference type="CDD" id="cd02440">
    <property type="entry name" value="AdoMet_MTases"/>
    <property type="match status" value="1"/>
</dbReference>
<dbReference type="GO" id="GO:0009403">
    <property type="term" value="P:toxin biosynthetic process"/>
    <property type="evidence" value="ECO:0007669"/>
    <property type="project" value="UniProtKB-ARBA"/>
</dbReference>
<dbReference type="InterPro" id="IPR013217">
    <property type="entry name" value="Methyltransf_12"/>
</dbReference>
<dbReference type="GO" id="GO:0043041">
    <property type="term" value="P:amino acid activation for nonribosomal peptide biosynthetic process"/>
    <property type="evidence" value="ECO:0007669"/>
    <property type="project" value="TreeGrafter"/>
</dbReference>
<dbReference type="PROSITE" id="PS50075">
    <property type="entry name" value="CARRIER"/>
    <property type="match status" value="3"/>
</dbReference>
<feature type="domain" description="Carrier" evidence="4">
    <location>
        <begin position="2124"/>
        <end position="2199"/>
    </location>
</feature>
<dbReference type="PROSITE" id="PS00455">
    <property type="entry name" value="AMP_BINDING"/>
    <property type="match status" value="2"/>
</dbReference>
<keyword evidence="3" id="KW-0597">Phosphoprotein</keyword>
<dbReference type="Gene3D" id="3.40.50.1820">
    <property type="entry name" value="alpha/beta hydrolase"/>
    <property type="match status" value="1"/>
</dbReference>
<dbReference type="InterPro" id="IPR000873">
    <property type="entry name" value="AMP-dep_synth/lig_dom"/>
</dbReference>
<dbReference type="InterPro" id="IPR045851">
    <property type="entry name" value="AMP-bd_C_sf"/>
</dbReference>
<keyword evidence="2" id="KW-0596">Phosphopantetheine</keyword>
<organism evidence="5">
    <name type="scientific">Flavobacterium sp. CFS9</name>
    <dbReference type="NCBI Taxonomy" id="3143118"/>
    <lineage>
        <taxon>Bacteria</taxon>
        <taxon>Pseudomonadati</taxon>
        <taxon>Bacteroidota</taxon>
        <taxon>Flavobacteriia</taxon>
        <taxon>Flavobacteriales</taxon>
        <taxon>Flavobacteriaceae</taxon>
        <taxon>Flavobacterium</taxon>
    </lineage>
</organism>
<dbReference type="PROSITE" id="PS00012">
    <property type="entry name" value="PHOSPHOPANTETHEINE"/>
    <property type="match status" value="1"/>
</dbReference>
<dbReference type="GO" id="GO:0031177">
    <property type="term" value="F:phosphopantetheine binding"/>
    <property type="evidence" value="ECO:0007669"/>
    <property type="project" value="TreeGrafter"/>
</dbReference>
<dbReference type="InterPro" id="IPR029058">
    <property type="entry name" value="AB_hydrolase_fold"/>
</dbReference>
<dbReference type="InterPro" id="IPR023213">
    <property type="entry name" value="CAT-like_dom_sf"/>
</dbReference>
<dbReference type="Pfam" id="PF00668">
    <property type="entry name" value="Condensation"/>
    <property type="match status" value="3"/>
</dbReference>
<evidence type="ECO:0000256" key="3">
    <source>
        <dbReference type="ARBA" id="ARBA00022553"/>
    </source>
</evidence>
<evidence type="ECO:0000256" key="2">
    <source>
        <dbReference type="ARBA" id="ARBA00022450"/>
    </source>
</evidence>
<dbReference type="InterPro" id="IPR010071">
    <property type="entry name" value="AA_adenyl_dom"/>
</dbReference>
<proteinExistence type="predicted"/>
<dbReference type="Gene3D" id="1.10.1200.10">
    <property type="entry name" value="ACP-like"/>
    <property type="match status" value="3"/>
</dbReference>
<dbReference type="GO" id="GO:0005737">
    <property type="term" value="C:cytoplasm"/>
    <property type="evidence" value="ECO:0007669"/>
    <property type="project" value="TreeGrafter"/>
</dbReference>
<dbReference type="SUPFAM" id="SSF53335">
    <property type="entry name" value="S-adenosyl-L-methionine-dependent methyltransferases"/>
    <property type="match status" value="1"/>
</dbReference>
<dbReference type="InterPro" id="IPR020845">
    <property type="entry name" value="AMP-binding_CS"/>
</dbReference>
<accession>A0AAT9H7V0</accession>
<dbReference type="Gene3D" id="2.30.38.10">
    <property type="entry name" value="Luciferase, Domain 3"/>
    <property type="match status" value="1"/>
</dbReference>
<dbReference type="SUPFAM" id="SSF47336">
    <property type="entry name" value="ACP-like"/>
    <property type="match status" value="3"/>
</dbReference>
<dbReference type="CDD" id="cd05930">
    <property type="entry name" value="A_NRPS"/>
    <property type="match status" value="3"/>
</dbReference>
<dbReference type="CDD" id="cd19531">
    <property type="entry name" value="LCL_NRPS-like"/>
    <property type="match status" value="2"/>
</dbReference>
<dbReference type="Pfam" id="PF00550">
    <property type="entry name" value="PP-binding"/>
    <property type="match status" value="3"/>
</dbReference>
<dbReference type="Gene3D" id="3.40.50.980">
    <property type="match status" value="2"/>
</dbReference>
<name>A0AAT9H7V0_9FLAO</name>
<dbReference type="Gene3D" id="3.40.50.150">
    <property type="entry name" value="Vaccinia Virus protein VP39"/>
    <property type="match status" value="1"/>
</dbReference>
<protein>
    <recommendedName>
        <fullName evidence="4">Carrier domain-containing protein</fullName>
    </recommendedName>
</protein>
<comment type="cofactor">
    <cofactor evidence="1">
        <name>pantetheine 4'-phosphate</name>
        <dbReference type="ChEBI" id="CHEBI:47942"/>
    </cofactor>
</comment>
<dbReference type="Pfam" id="PF13193">
    <property type="entry name" value="AMP-binding_C"/>
    <property type="match status" value="2"/>
</dbReference>
<dbReference type="InterPro" id="IPR001242">
    <property type="entry name" value="Condensation_dom"/>
</dbReference>